<dbReference type="InterPro" id="IPR000917">
    <property type="entry name" value="Sulfatase_N"/>
</dbReference>
<evidence type="ECO:0000313" key="10">
    <source>
        <dbReference type="Proteomes" id="UP000324479"/>
    </source>
</evidence>
<keyword evidence="10" id="KW-1185">Reference proteome</keyword>
<dbReference type="InterPro" id="IPR050738">
    <property type="entry name" value="Sulfatase"/>
</dbReference>
<feature type="region of interest" description="Disordered" evidence="5">
    <location>
        <begin position="580"/>
        <end position="634"/>
    </location>
</feature>
<dbReference type="Gene3D" id="2.60.120.260">
    <property type="entry name" value="Galactose-binding domain-like"/>
    <property type="match status" value="1"/>
</dbReference>
<dbReference type="SUPFAM" id="SSF53649">
    <property type="entry name" value="Alkaline phosphatase-like"/>
    <property type="match status" value="2"/>
</dbReference>
<dbReference type="PANTHER" id="PTHR42693:SF53">
    <property type="entry name" value="ENDO-4-O-SULFATASE"/>
    <property type="match status" value="1"/>
</dbReference>
<evidence type="ECO:0000259" key="8">
    <source>
        <dbReference type="Pfam" id="PF20736"/>
    </source>
</evidence>
<dbReference type="SUPFAM" id="SSF48208">
    <property type="entry name" value="Six-hairpin glycosidases"/>
    <property type="match status" value="1"/>
</dbReference>
<dbReference type="EMBL" id="VWOX01000009">
    <property type="protein sequence ID" value="KAA5541733.1"/>
    <property type="molecule type" value="Genomic_DNA"/>
</dbReference>
<feature type="domain" description="Sulfatase N-terminal" evidence="6">
    <location>
        <begin position="1467"/>
        <end position="1732"/>
    </location>
</feature>
<dbReference type="InterPro" id="IPR024607">
    <property type="entry name" value="Sulfatase_CS"/>
</dbReference>
<dbReference type="PANTHER" id="PTHR42693">
    <property type="entry name" value="ARYLSULFATASE FAMILY MEMBER"/>
    <property type="match status" value="1"/>
</dbReference>
<dbReference type="InterPro" id="IPR012878">
    <property type="entry name" value="Beta-AFase-like_GH127_cat"/>
</dbReference>
<accession>A0A5M6D323</accession>
<organism evidence="9 10">
    <name type="scientific">Roseiconus nitratireducens</name>
    <dbReference type="NCBI Taxonomy" id="2605748"/>
    <lineage>
        <taxon>Bacteria</taxon>
        <taxon>Pseudomonadati</taxon>
        <taxon>Planctomycetota</taxon>
        <taxon>Planctomycetia</taxon>
        <taxon>Pirellulales</taxon>
        <taxon>Pirellulaceae</taxon>
        <taxon>Roseiconus</taxon>
    </lineage>
</organism>
<feature type="compositionally biased region" description="Polar residues" evidence="5">
    <location>
        <begin position="598"/>
        <end position="608"/>
    </location>
</feature>
<dbReference type="GO" id="GO:0046872">
    <property type="term" value="F:metal ion binding"/>
    <property type="evidence" value="ECO:0007669"/>
    <property type="project" value="UniProtKB-KW"/>
</dbReference>
<feature type="compositionally biased region" description="Basic and acidic residues" evidence="5">
    <location>
        <begin position="742"/>
        <end position="751"/>
    </location>
</feature>
<sequence length="1935" mass="217885">MMDHRRSNALPHRLFDDRTRLADLPPPRARLAFAMKRFLWLTLAFSSVCTVASIHSPNVAADSPDRHDRPNIVVLFADDMGFSDVGCYGSEIKTPNIDRLAAGGLRFSHFYNTGRCCPSRASILTGLYPHQADIGHMAGDLQVDGYRDRLSFNAVTLAEVLGQAGYHTIMTGKWHLGWRDEGSPTARGFQHFYGTRGYIDSYYTIVPRTEVYLNNEIVLPVGEHPVNDLHPDQEWYTTDVFTDYALHFIDQVRKQDREPFFLYLAYNAPHFPLHAKPEDIGQYRGTYRDGWQHFRKRRYEQLVELGILDDSWPLSPLDVPEWDTLTDQQRDDMDFKMSLFAAIVDRLDQNIGRVIDHLQAIGELDNTLIVFLSDNGGTKETGLFGIKGQQHTVNNYPSWAKVGGWTSSYGQGWANLSNTPFRRYKRENHEGGISAPFILHWPAVIKDAGALRHQPAHLIDLMPTFVELSGAQYPEQFNGQPTQPMQGTSLTPTFDSDQIRPRTLYWEHEGNRAIRDGDMKLVGRRNEPWELYDIAQDRTELNDLAADRPDTFQRLRRKWDAWADDVGVLSVTEFDQAVQEMRQRNRKPKSAAPAPSTEGKTSTATKTKSQPDDSDPSETTNAGDNAANANTPYVFNRAPLATKPYSELPLGTIQPQGWLRDELTRMANGMTGHLDQWYPEVCGPRNAWLGGDGDTWERGPYWIDGLYPLAKLLDDPALQAKAQRWIEWTLANQRPDGQIGPRELKDADREVPPPPGAQTIKPDDWWPRMVMLKILQQHYLATGDQRVIQCLTDYFRFQLRELPDRPLHDPSNPRSGSWWAAQRGGDNLMVVLWLYNVTGDEFLLDLADLIHQQTVPVTDWFNRKDNKVILRADQGDALHCVNLAQMMKTPVIRWQQDQDPNHLDAVATALADIRTFHGQPHGLYGGDEGMHGDAPDRGSELCSAVEMMYSLEKMFEITGDPAHADHLERVAFNALPTQCTDDHRARQYFQQTNQVQVTFGERDFFNDNGDRVVYGLLQGYPCCTCNLHQGWPKFTQHLWMASNDGGLAAVSYAPCRVTARTGDGSEVTLVTETGYPFKENTRITVKTDQPVSFPVHLRIPGWADGSEIRVDGQQEKSVAAGTMHVIKRTWNDGDTIELRFPMPVRSSQWFARSRAIERGPLVYALDIAPEWKEVVLPRPEGVPDSAMHRGYLEARPKDAWNYALPGPVANQPQGKFKVEVDETIPANPWTRESAPVRLKTRGIPLADWQLNRNSASPPPLSSAMPSDDARQQEITLIPYGATTLRIAAFPWIRWEDLDATQNYPPDQLRFASASSSHCHPADTVQAVRMPHEPISSADTTIRRWTSWPQVGQDQWVEIRLQRPTRIDAVNVYFYDDGRGVALPRRWHVEALTPTGWQGVRTESDQPAPIQADQFCTVHPVDTQATSLRIVMQPRSPQKALGILSITVDGKAVEPSDREHGDADQERPNFVFFLTDDISPDDLSVYGNPVIQTPHLDQIASQGLVFDNAYLTISSCSPSRASIITGRYPHNTGAPELHSALPADQVTFIQKLQQSGYHTVISGKNHMAPPRQLGFDVSSDSKPSGCEKWVQHLRDRPKDRPFFCWFASHDAHRPFTPDEHAPTYQPGQIQVPPMMYDGPGTRQELADYAHEVSRTDHYAGELMAELSRQGIADNTYFVYCSDNGRPFPRCKTYLYDSGIKTPLIISGPGVATGRTDTLVSSIDFSATFLELAKVAAPVSIQGVSFADTLADPQAEPARNVAFAERNWHVYQNHQRAVRTGDWLYIWNAWPERYSIAGESSAYRFQAAKELWEAAERGELSDAQALLTRVPQPAEMLFNVKDDPHQLNNLAGQPSHRDVLVRLGGLLDRWKSETGDSVPDNPTPDRQSLHEGVERRTERGEFPGQANKATSINASGPVMVRPIDRTANLPQPAGSAP</sequence>
<evidence type="ECO:0000259" key="6">
    <source>
        <dbReference type="Pfam" id="PF00884"/>
    </source>
</evidence>
<dbReference type="Gene3D" id="3.30.1120.10">
    <property type="match status" value="1"/>
</dbReference>
<dbReference type="Proteomes" id="UP000324479">
    <property type="component" value="Unassembled WGS sequence"/>
</dbReference>
<dbReference type="GO" id="GO:0005975">
    <property type="term" value="P:carbohydrate metabolic process"/>
    <property type="evidence" value="ECO:0007669"/>
    <property type="project" value="InterPro"/>
</dbReference>
<dbReference type="Pfam" id="PF07944">
    <property type="entry name" value="Beta-AFase-like_GH127_cat"/>
    <property type="match status" value="1"/>
</dbReference>
<feature type="region of interest" description="Disordered" evidence="5">
    <location>
        <begin position="736"/>
        <end position="760"/>
    </location>
</feature>
<dbReference type="GO" id="GO:0004065">
    <property type="term" value="F:arylsulfatase activity"/>
    <property type="evidence" value="ECO:0007669"/>
    <property type="project" value="TreeGrafter"/>
</dbReference>
<dbReference type="CDD" id="cd16025">
    <property type="entry name" value="PAS_like"/>
    <property type="match status" value="1"/>
</dbReference>
<comment type="similarity">
    <text evidence="1">Belongs to the sulfatase family.</text>
</comment>
<evidence type="ECO:0000256" key="3">
    <source>
        <dbReference type="ARBA" id="ARBA00022801"/>
    </source>
</evidence>
<evidence type="ECO:0000256" key="1">
    <source>
        <dbReference type="ARBA" id="ARBA00008779"/>
    </source>
</evidence>
<dbReference type="Pfam" id="PF00884">
    <property type="entry name" value="Sulfatase"/>
    <property type="match status" value="2"/>
</dbReference>
<dbReference type="GO" id="GO:0016740">
    <property type="term" value="F:transferase activity"/>
    <property type="evidence" value="ECO:0007669"/>
    <property type="project" value="UniProtKB-KW"/>
</dbReference>
<dbReference type="InterPro" id="IPR049046">
    <property type="entry name" value="Beta-AFase-like_GH127_middle"/>
</dbReference>
<feature type="region of interest" description="Disordered" evidence="5">
    <location>
        <begin position="1869"/>
        <end position="1935"/>
    </location>
</feature>
<dbReference type="Pfam" id="PF20736">
    <property type="entry name" value="Glyco_hydro127M"/>
    <property type="match status" value="1"/>
</dbReference>
<dbReference type="InterPro" id="IPR017850">
    <property type="entry name" value="Alkaline_phosphatase_core_sf"/>
</dbReference>
<keyword evidence="3 9" id="KW-0378">Hydrolase</keyword>
<evidence type="ECO:0000256" key="4">
    <source>
        <dbReference type="ARBA" id="ARBA00022837"/>
    </source>
</evidence>
<dbReference type="Gene3D" id="3.40.720.10">
    <property type="entry name" value="Alkaline Phosphatase, subunit A"/>
    <property type="match status" value="2"/>
</dbReference>
<dbReference type="CDD" id="cd16027">
    <property type="entry name" value="SGSH"/>
    <property type="match status" value="1"/>
</dbReference>
<feature type="domain" description="Sulfatase N-terminal" evidence="6">
    <location>
        <begin position="70"/>
        <end position="470"/>
    </location>
</feature>
<protein>
    <submittedName>
        <fullName evidence="9">Sulfatase-like hydrolase/transferase</fullName>
    </submittedName>
</protein>
<name>A0A5M6D323_9BACT</name>
<evidence type="ECO:0000259" key="7">
    <source>
        <dbReference type="Pfam" id="PF07944"/>
    </source>
</evidence>
<reference evidence="9 10" key="1">
    <citation type="submission" date="2019-08" db="EMBL/GenBank/DDBJ databases">
        <authorList>
            <person name="Dhanesh K."/>
            <person name="Kumar G."/>
            <person name="Sasikala C."/>
            <person name="Venkata Ramana C."/>
        </authorList>
    </citation>
    <scope>NUCLEOTIDE SEQUENCE [LARGE SCALE GENOMIC DNA]</scope>
    <source>
        <strain evidence="9 10">JC645</strain>
    </source>
</reference>
<feature type="compositionally biased region" description="Low complexity" evidence="5">
    <location>
        <begin position="619"/>
        <end position="631"/>
    </location>
</feature>
<evidence type="ECO:0000256" key="2">
    <source>
        <dbReference type="ARBA" id="ARBA00022723"/>
    </source>
</evidence>
<gene>
    <name evidence="9" type="ORF">FYK55_16015</name>
</gene>
<feature type="domain" description="Non-reducing end beta-L-arabinofuranosidase-like GH127 catalytic" evidence="7">
    <location>
        <begin position="701"/>
        <end position="1035"/>
    </location>
</feature>
<feature type="compositionally biased region" description="Basic and acidic residues" evidence="5">
    <location>
        <begin position="1885"/>
        <end position="1899"/>
    </location>
</feature>
<evidence type="ECO:0000256" key="5">
    <source>
        <dbReference type="SAM" id="MobiDB-lite"/>
    </source>
</evidence>
<dbReference type="PROSITE" id="PS00523">
    <property type="entry name" value="SULFATASE_1"/>
    <property type="match status" value="1"/>
</dbReference>
<comment type="caution">
    <text evidence="9">The sequence shown here is derived from an EMBL/GenBank/DDBJ whole genome shotgun (WGS) entry which is preliminary data.</text>
</comment>
<dbReference type="FunFam" id="3.40.720.10:FF:000047">
    <property type="entry name" value="Arylsulfatase"/>
    <property type="match status" value="1"/>
</dbReference>
<keyword evidence="9" id="KW-0808">Transferase</keyword>
<keyword evidence="2" id="KW-0479">Metal-binding</keyword>
<dbReference type="InterPro" id="IPR008928">
    <property type="entry name" value="6-hairpin_glycosidase_sf"/>
</dbReference>
<feature type="domain" description="Non-reducing end beta-L-arabinofuranosidase-like GH127 middle" evidence="8">
    <location>
        <begin position="1051"/>
        <end position="1142"/>
    </location>
</feature>
<keyword evidence="4" id="KW-0106">Calcium</keyword>
<evidence type="ECO:0000313" key="9">
    <source>
        <dbReference type="EMBL" id="KAA5541733.1"/>
    </source>
</evidence>
<proteinExistence type="inferred from homology"/>